<dbReference type="EMBL" id="CM044707">
    <property type="protein sequence ID" value="KAI5654656.1"/>
    <property type="molecule type" value="Genomic_DNA"/>
</dbReference>
<accession>A0ACC0A1L8</accession>
<organism evidence="1 2">
    <name type="scientific">Catharanthus roseus</name>
    <name type="common">Madagascar periwinkle</name>
    <name type="synonym">Vinca rosea</name>
    <dbReference type="NCBI Taxonomy" id="4058"/>
    <lineage>
        <taxon>Eukaryota</taxon>
        <taxon>Viridiplantae</taxon>
        <taxon>Streptophyta</taxon>
        <taxon>Embryophyta</taxon>
        <taxon>Tracheophyta</taxon>
        <taxon>Spermatophyta</taxon>
        <taxon>Magnoliopsida</taxon>
        <taxon>eudicotyledons</taxon>
        <taxon>Gunneridae</taxon>
        <taxon>Pentapetalae</taxon>
        <taxon>asterids</taxon>
        <taxon>lamiids</taxon>
        <taxon>Gentianales</taxon>
        <taxon>Apocynaceae</taxon>
        <taxon>Rauvolfioideae</taxon>
        <taxon>Vinceae</taxon>
        <taxon>Catharanthinae</taxon>
        <taxon>Catharanthus</taxon>
    </lineage>
</organism>
<dbReference type="Proteomes" id="UP001060085">
    <property type="component" value="Linkage Group LG07"/>
</dbReference>
<evidence type="ECO:0000313" key="1">
    <source>
        <dbReference type="EMBL" id="KAI5654656.1"/>
    </source>
</evidence>
<evidence type="ECO:0000313" key="2">
    <source>
        <dbReference type="Proteomes" id="UP001060085"/>
    </source>
</evidence>
<sequence length="191" mass="22060">MASSGAWHGGGRRHTDDGGVSDFPSFGSPYSSDIWDPYHSSQLGFTSGDDVSALARAHVDWRETDKQHIFRVDLPVNLNWCLFFWLLFAVRDLSPTCYGVKKKDLKVQIEEDNNILQIDGERTKEEEQVNDKWHCVERKRGHFMRRFRLPENTKTEEIKCELANGVLTVILPKKEILVQEIPRNVRYIDVA</sequence>
<reference evidence="2" key="1">
    <citation type="journal article" date="2023" name="Nat. Plants">
        <title>Single-cell RNA sequencing provides a high-resolution roadmap for understanding the multicellular compartmentation of specialized metabolism.</title>
        <authorList>
            <person name="Sun S."/>
            <person name="Shen X."/>
            <person name="Li Y."/>
            <person name="Li Y."/>
            <person name="Wang S."/>
            <person name="Li R."/>
            <person name="Zhang H."/>
            <person name="Shen G."/>
            <person name="Guo B."/>
            <person name="Wei J."/>
            <person name="Xu J."/>
            <person name="St-Pierre B."/>
            <person name="Chen S."/>
            <person name="Sun C."/>
        </authorList>
    </citation>
    <scope>NUCLEOTIDE SEQUENCE [LARGE SCALE GENOMIC DNA]</scope>
</reference>
<name>A0ACC0A1L8_CATRO</name>
<gene>
    <name evidence="1" type="ORF">M9H77_31843</name>
</gene>
<keyword evidence="2" id="KW-1185">Reference proteome</keyword>
<protein>
    <submittedName>
        <fullName evidence="1">Uncharacterized protein</fullName>
    </submittedName>
</protein>
<comment type="caution">
    <text evidence="1">The sequence shown here is derived from an EMBL/GenBank/DDBJ whole genome shotgun (WGS) entry which is preliminary data.</text>
</comment>
<proteinExistence type="predicted"/>